<organism evidence="1 2">
    <name type="scientific">Holotrichia oblita</name>
    <name type="common">Chafer beetle</name>
    <dbReference type="NCBI Taxonomy" id="644536"/>
    <lineage>
        <taxon>Eukaryota</taxon>
        <taxon>Metazoa</taxon>
        <taxon>Ecdysozoa</taxon>
        <taxon>Arthropoda</taxon>
        <taxon>Hexapoda</taxon>
        <taxon>Insecta</taxon>
        <taxon>Pterygota</taxon>
        <taxon>Neoptera</taxon>
        <taxon>Endopterygota</taxon>
        <taxon>Coleoptera</taxon>
        <taxon>Polyphaga</taxon>
        <taxon>Scarabaeiformia</taxon>
        <taxon>Scarabaeidae</taxon>
        <taxon>Melolonthinae</taxon>
        <taxon>Holotrichia</taxon>
    </lineage>
</organism>
<protein>
    <submittedName>
        <fullName evidence="1">Pescadillo - related</fullName>
    </submittedName>
</protein>
<proteinExistence type="predicted"/>
<sequence>MEPELCTIKDVEALVAEIVTKHNVKNVLDIKYSTGTDVAHGFLSKTVAVDIITQNQEETIHLWMKFVSDHNHFSKLPLEKLYQNEIYFYTTIYPAYTKFFDEKGVKDGFQNTAKCYGTLPKRMLALENLKSKGFQSFDKNEEATIDKHIEQVLKAYAKFHAVSFAFKDQRKDEFEDFRQIVFDFYENGTKKSGIVGSVRYTLEEFFRQLHPVEDRKILDKFDVDNLIQHITDPQIYVTENAILTQGDCWFNNAMFLYEEGTKNILDVKLIDWQMIRFASPIYDLAYYFYPIATSEILENFQKYFDIYYDELSRQISNLGSDPDFIYSRQTFMKEWREHSKYGFTMASIIMKLKLSGIRSTWDRQQEFTKRMKWLAEHFIDNNFYSTGEGAQFISRKAALKKLQLSLNDFRRLCIIKGIYPREPRNRKRAQKGVPGIKMLYHIKDIQFLMHEPIIWKLREYKIFNRKVGRAKAVKDFKAMRRYLENHPTLKLDHIVKERYPSFIDALRDLDDCLTLCFLFSTFPSLPHIPRSQSDLCRRLTMEFLHAIIEAKALRKVFISIKGYYYQAEIKGQTITWIVPHHFSFEPQSKAEVDFKIMSTFVEFYTIMLGFVNFRLYHTLNLFYPPKFAIMDNPNEGEKALADENIFVAERVAALNIPLSKTVLGGEEETEIDNFDMGENAEATEEARKEIESIKVLKTLFNGMKFYLNREVPREPLVFIIRCFGGEVSWDKSLFIGATFAETDESITHQIVDRPSMEKKYISRYYIQPQWIFDCVNTRSLLPVSKYFMGEILPPHLSPFVDKERDESYVPPEERALYDQDAVEQMHKEESEDESDNVEDLNEEPEADVKMSEDNNKLKLGVKAGEIEKEAPWVKKREERQEYKLREKMIKKKHRNLYKSMMNAKRERGKEAWLLNKKRKLHDQKEKVKNKSKKKLTIKQIIIQLFFIYLFQSLVSIFFIRNNQI</sequence>
<keyword evidence="2" id="KW-1185">Reference proteome</keyword>
<accession>A0ACB9T605</accession>
<comment type="caution">
    <text evidence="1">The sequence shown here is derived from an EMBL/GenBank/DDBJ whole genome shotgun (WGS) entry which is preliminary data.</text>
</comment>
<evidence type="ECO:0000313" key="2">
    <source>
        <dbReference type="Proteomes" id="UP001056778"/>
    </source>
</evidence>
<name>A0ACB9T605_HOLOL</name>
<reference evidence="1" key="1">
    <citation type="submission" date="2022-04" db="EMBL/GenBank/DDBJ databases">
        <title>Chromosome-scale genome assembly of Holotrichia oblita Faldermann.</title>
        <authorList>
            <person name="Rongchong L."/>
        </authorList>
    </citation>
    <scope>NUCLEOTIDE SEQUENCE</scope>
    <source>
        <strain evidence="1">81SQS9</strain>
    </source>
</reference>
<dbReference type="EMBL" id="CM043019">
    <property type="protein sequence ID" value="KAI4462212.1"/>
    <property type="molecule type" value="Genomic_DNA"/>
</dbReference>
<evidence type="ECO:0000313" key="1">
    <source>
        <dbReference type="EMBL" id="KAI4462212.1"/>
    </source>
</evidence>
<dbReference type="Proteomes" id="UP001056778">
    <property type="component" value="Chromosome 5"/>
</dbReference>
<gene>
    <name evidence="1" type="ORF">MML48_5g00020561</name>
</gene>